<dbReference type="EMBL" id="WMBB01000001">
    <property type="protein sequence ID" value="MTE11547.1"/>
    <property type="molecule type" value="Genomic_DNA"/>
</dbReference>
<gene>
    <name evidence="1" type="ORF">GLP40_01920</name>
</gene>
<dbReference type="Proteomes" id="UP000432464">
    <property type="component" value="Unassembled WGS sequence"/>
</dbReference>
<dbReference type="RefSeq" id="WP_154786045.1">
    <property type="nucleotide sequence ID" value="NZ_WMBB01000001.1"/>
</dbReference>
<dbReference type="SUPFAM" id="SSF140453">
    <property type="entry name" value="EsxAB dimer-like"/>
    <property type="match status" value="1"/>
</dbReference>
<name>A0A6I3KQ60_9NOCA</name>
<sequence>MASRIRLTREGHIMAGRLQVHPEAVRDAAGFAADIQARLQSMADNARAAVSPGASGWGDDDFGGKFAGGAKGFSTSSENMATGTENLANSFQNLHGGLTKSAKRLEDMEHGNYGTFV</sequence>
<reference evidence="1 2" key="1">
    <citation type="submission" date="2019-11" db="EMBL/GenBank/DDBJ databases">
        <title>Nocardia sp. nov. CT2-14 isolated from soil.</title>
        <authorList>
            <person name="Kanchanasin P."/>
            <person name="Tanasupawat S."/>
            <person name="Yuki M."/>
            <person name="Kudo T."/>
        </authorList>
    </citation>
    <scope>NUCLEOTIDE SEQUENCE [LARGE SCALE GENOMIC DNA]</scope>
    <source>
        <strain evidence="1 2">CT2-14</strain>
    </source>
</reference>
<protein>
    <recommendedName>
        <fullName evidence="3">WXG100 family type VII secretion target</fullName>
    </recommendedName>
</protein>
<keyword evidence="2" id="KW-1185">Reference proteome</keyword>
<dbReference type="Gene3D" id="1.10.287.1060">
    <property type="entry name" value="ESAT-6-like"/>
    <property type="match status" value="1"/>
</dbReference>
<proteinExistence type="predicted"/>
<organism evidence="1 2">
    <name type="scientific">Nocardia aurantiaca</name>
    <dbReference type="NCBI Taxonomy" id="2675850"/>
    <lineage>
        <taxon>Bacteria</taxon>
        <taxon>Bacillati</taxon>
        <taxon>Actinomycetota</taxon>
        <taxon>Actinomycetes</taxon>
        <taxon>Mycobacteriales</taxon>
        <taxon>Nocardiaceae</taxon>
        <taxon>Nocardia</taxon>
    </lineage>
</organism>
<dbReference type="AlphaFoldDB" id="A0A6I3KQ60"/>
<evidence type="ECO:0008006" key="3">
    <source>
        <dbReference type="Google" id="ProtNLM"/>
    </source>
</evidence>
<accession>A0A6I3KQ60</accession>
<comment type="caution">
    <text evidence="1">The sequence shown here is derived from an EMBL/GenBank/DDBJ whole genome shotgun (WGS) entry which is preliminary data.</text>
</comment>
<evidence type="ECO:0000313" key="2">
    <source>
        <dbReference type="Proteomes" id="UP000432464"/>
    </source>
</evidence>
<dbReference type="InterPro" id="IPR036689">
    <property type="entry name" value="ESAT-6-like_sf"/>
</dbReference>
<evidence type="ECO:0000313" key="1">
    <source>
        <dbReference type="EMBL" id="MTE11547.1"/>
    </source>
</evidence>